<accession>A0A1D9LCV7</accession>
<proteinExistence type="predicted"/>
<keyword evidence="1" id="KW-0812">Transmembrane</keyword>
<dbReference type="EMBL" id="CP017707">
    <property type="protein sequence ID" value="AOZ49109.1"/>
    <property type="molecule type" value="Genomic_DNA"/>
</dbReference>
<protein>
    <submittedName>
        <fullName evidence="2">Uncharacterized protein</fullName>
    </submittedName>
</protein>
<keyword evidence="1" id="KW-0472">Membrane</keyword>
<name>A0A1D9LCV7_9NEIS</name>
<sequence length="152" mass="15656">MHILHQAPQAITDDGRDEVLKNILVDGAIATAVGAGAGVAGTLILMAEGITLFISSPAVAPLVMLGWFASLGGMLGSISGVTAPCSPKAGAARKEGRFSELVMDAIQTGNTVLIVHTHNMIEQGRAKTIIGESLQGRDKILTGHRADSTDSD</sequence>
<dbReference type="AlphaFoldDB" id="A0A1D9LCV7"/>
<evidence type="ECO:0000256" key="1">
    <source>
        <dbReference type="SAM" id="Phobius"/>
    </source>
</evidence>
<evidence type="ECO:0000313" key="2">
    <source>
        <dbReference type="EMBL" id="AOZ49109.1"/>
    </source>
</evidence>
<organism evidence="2 3">
    <name type="scientific">Chromobacterium vaccinii</name>
    <dbReference type="NCBI Taxonomy" id="1108595"/>
    <lineage>
        <taxon>Bacteria</taxon>
        <taxon>Pseudomonadati</taxon>
        <taxon>Pseudomonadota</taxon>
        <taxon>Betaproteobacteria</taxon>
        <taxon>Neisseriales</taxon>
        <taxon>Chromobacteriaceae</taxon>
        <taxon>Chromobacterium</taxon>
    </lineage>
</organism>
<reference evidence="2 3" key="1">
    <citation type="submission" date="2016-10" db="EMBL/GenBank/DDBJ databases">
        <title>Chromobacterium muskegensis sp. nov., an insecticidal bacterium isolated from Sphagnum bogs.</title>
        <authorList>
            <person name="Sparks M.E."/>
            <person name="Blackburn M.B."/>
            <person name="Gundersen-Rindal D.E."/>
            <person name="Mitchell A."/>
            <person name="Farrar R."/>
            <person name="Kuhar D."/>
        </authorList>
    </citation>
    <scope>NUCLEOTIDE SEQUENCE [LARGE SCALE GENOMIC DNA]</scope>
    <source>
        <strain evidence="2 3">21-1</strain>
    </source>
</reference>
<dbReference type="Proteomes" id="UP000178776">
    <property type="component" value="Chromosome"/>
</dbReference>
<feature type="transmembrane region" description="Helical" evidence="1">
    <location>
        <begin position="58"/>
        <end position="78"/>
    </location>
</feature>
<gene>
    <name evidence="2" type="ORF">BKX93_03225</name>
</gene>
<keyword evidence="1" id="KW-1133">Transmembrane helix</keyword>
<evidence type="ECO:0000313" key="3">
    <source>
        <dbReference type="Proteomes" id="UP000178776"/>
    </source>
</evidence>
<feature type="transmembrane region" description="Helical" evidence="1">
    <location>
        <begin position="23"/>
        <end position="46"/>
    </location>
</feature>
<dbReference type="KEGG" id="cvc:BKX93_03225"/>